<evidence type="ECO:0000313" key="2">
    <source>
        <dbReference type="WBParaSite" id="ALUE_0000206601-mRNA-1"/>
    </source>
</evidence>
<organism evidence="1 2">
    <name type="scientific">Ascaris lumbricoides</name>
    <name type="common">Giant roundworm</name>
    <dbReference type="NCBI Taxonomy" id="6252"/>
    <lineage>
        <taxon>Eukaryota</taxon>
        <taxon>Metazoa</taxon>
        <taxon>Ecdysozoa</taxon>
        <taxon>Nematoda</taxon>
        <taxon>Chromadorea</taxon>
        <taxon>Rhabditida</taxon>
        <taxon>Spirurina</taxon>
        <taxon>Ascaridomorpha</taxon>
        <taxon>Ascaridoidea</taxon>
        <taxon>Ascarididae</taxon>
        <taxon>Ascaris</taxon>
    </lineage>
</organism>
<proteinExistence type="predicted"/>
<evidence type="ECO:0000313" key="1">
    <source>
        <dbReference type="Proteomes" id="UP000036681"/>
    </source>
</evidence>
<sequence>MICRVKPTSPCRIIEPFIIKSRVMCMPCALNEAITRAKHSCH</sequence>
<reference evidence="2" key="1">
    <citation type="submission" date="2017-02" db="UniProtKB">
        <authorList>
            <consortium name="WormBaseParasite"/>
        </authorList>
    </citation>
    <scope>IDENTIFICATION</scope>
</reference>
<dbReference type="AlphaFoldDB" id="A0A0M3HKM1"/>
<accession>A0A0M3HKM1</accession>
<dbReference type="WBParaSite" id="ALUE_0000206601-mRNA-1">
    <property type="protein sequence ID" value="ALUE_0000206601-mRNA-1"/>
    <property type="gene ID" value="ALUE_0000206601"/>
</dbReference>
<protein>
    <submittedName>
        <fullName evidence="2">Uncharacterized protein</fullName>
    </submittedName>
</protein>
<keyword evidence="1" id="KW-1185">Reference proteome</keyword>
<name>A0A0M3HKM1_ASCLU</name>
<dbReference type="Proteomes" id="UP000036681">
    <property type="component" value="Unplaced"/>
</dbReference>